<dbReference type="SMART" id="SM00987">
    <property type="entry name" value="UreE_C"/>
    <property type="match status" value="1"/>
</dbReference>
<dbReference type="InterPro" id="IPR047124">
    <property type="entry name" value="HI_0220.2"/>
</dbReference>
<sequence length="217" mass="23978">MDGSATGASPTLERIREEIIADPANREATAAGLQPIYTAHPAARIVLIGQAPGVRAQRSGIPWNDPSGVTLRRWLEVTDDQFYDPTLFAILPMDFYYPGKGAHGDLPPRPDVAPRWHPRLLAELAQVRLTVLIGRHAQKHYLTGSAGANLTDTVRAFRDHLPDRMPLVHPSPLNFRWHARNPWFAEEAVPALRARVHAVLQPDVDAADQEAEGSDAY</sequence>
<organism evidence="2 3">
    <name type="scientific">Pseudonocardia zijingensis</name>
    <dbReference type="NCBI Taxonomy" id="153376"/>
    <lineage>
        <taxon>Bacteria</taxon>
        <taxon>Bacillati</taxon>
        <taxon>Actinomycetota</taxon>
        <taxon>Actinomycetes</taxon>
        <taxon>Pseudonocardiales</taxon>
        <taxon>Pseudonocardiaceae</taxon>
        <taxon>Pseudonocardia</taxon>
    </lineage>
</organism>
<dbReference type="EMBL" id="BAAAHP010000066">
    <property type="protein sequence ID" value="GAA0933333.1"/>
    <property type="molecule type" value="Genomic_DNA"/>
</dbReference>
<evidence type="ECO:0000313" key="2">
    <source>
        <dbReference type="EMBL" id="GAA0933333.1"/>
    </source>
</evidence>
<dbReference type="InterPro" id="IPR005122">
    <property type="entry name" value="Uracil-DNA_glycosylase-like"/>
</dbReference>
<dbReference type="PANTHER" id="PTHR42160">
    <property type="entry name" value="URACIL-DNA GLYCOSYLASE SUPERFAMILY PROTEIN"/>
    <property type="match status" value="1"/>
</dbReference>
<proteinExistence type="predicted"/>
<dbReference type="InterPro" id="IPR036895">
    <property type="entry name" value="Uracil-DNA_glycosylase-like_sf"/>
</dbReference>
<evidence type="ECO:0000313" key="3">
    <source>
        <dbReference type="Proteomes" id="UP001499967"/>
    </source>
</evidence>
<dbReference type="PANTHER" id="PTHR42160:SF1">
    <property type="entry name" value="URACIL-DNA GLYCOSYLASE SUPERFAMILY PROTEIN"/>
    <property type="match status" value="1"/>
</dbReference>
<comment type="caution">
    <text evidence="2">The sequence shown here is derived from an EMBL/GenBank/DDBJ whole genome shotgun (WGS) entry which is preliminary data.</text>
</comment>
<dbReference type="Proteomes" id="UP001499967">
    <property type="component" value="Unassembled WGS sequence"/>
</dbReference>
<dbReference type="Gene3D" id="3.40.470.10">
    <property type="entry name" value="Uracil-DNA glycosylase-like domain"/>
    <property type="match status" value="1"/>
</dbReference>
<dbReference type="SUPFAM" id="SSF52141">
    <property type="entry name" value="Uracil-DNA glycosylase-like"/>
    <property type="match status" value="1"/>
</dbReference>
<dbReference type="SMART" id="SM00986">
    <property type="entry name" value="UDG"/>
    <property type="match status" value="1"/>
</dbReference>
<keyword evidence="3" id="KW-1185">Reference proteome</keyword>
<dbReference type="Pfam" id="PF03167">
    <property type="entry name" value="UDG"/>
    <property type="match status" value="1"/>
</dbReference>
<dbReference type="CDD" id="cd10033">
    <property type="entry name" value="UDG_like"/>
    <property type="match status" value="1"/>
</dbReference>
<feature type="domain" description="Uracil-DNA glycosylase-like" evidence="1">
    <location>
        <begin position="36"/>
        <end position="193"/>
    </location>
</feature>
<protein>
    <submittedName>
        <fullName evidence="2">Uracil-DNA glycosylase family protein</fullName>
    </submittedName>
</protein>
<name>A0ABP4A993_9PSEU</name>
<accession>A0ABP4A993</accession>
<gene>
    <name evidence="2" type="ORF">GCM10009559_22930</name>
</gene>
<reference evidence="3" key="1">
    <citation type="journal article" date="2019" name="Int. J. Syst. Evol. Microbiol.">
        <title>The Global Catalogue of Microorganisms (GCM) 10K type strain sequencing project: providing services to taxonomists for standard genome sequencing and annotation.</title>
        <authorList>
            <consortium name="The Broad Institute Genomics Platform"/>
            <consortium name="The Broad Institute Genome Sequencing Center for Infectious Disease"/>
            <person name="Wu L."/>
            <person name="Ma J."/>
        </authorList>
    </citation>
    <scope>NUCLEOTIDE SEQUENCE [LARGE SCALE GENOMIC DNA]</scope>
    <source>
        <strain evidence="3">JCM 11117</strain>
    </source>
</reference>
<evidence type="ECO:0000259" key="1">
    <source>
        <dbReference type="SMART" id="SM00986"/>
    </source>
</evidence>
<dbReference type="RefSeq" id="WP_343941297.1">
    <property type="nucleotide sequence ID" value="NZ_BAAAHP010000066.1"/>
</dbReference>